<name>A0ABD5X9Y2_9EURY</name>
<dbReference type="EMBL" id="JBHSZQ010000025">
    <property type="protein sequence ID" value="MFC7126636.1"/>
    <property type="molecule type" value="Genomic_DNA"/>
</dbReference>
<protein>
    <submittedName>
        <fullName evidence="1">Uncharacterized protein</fullName>
    </submittedName>
</protein>
<evidence type="ECO:0000313" key="2">
    <source>
        <dbReference type="Proteomes" id="UP001596414"/>
    </source>
</evidence>
<proteinExistence type="predicted"/>
<dbReference type="AlphaFoldDB" id="A0ABD5X9Y2"/>
<accession>A0ABD5X9Y2</accession>
<comment type="caution">
    <text evidence="1">The sequence shown here is derived from an EMBL/GenBank/DDBJ whole genome shotgun (WGS) entry which is preliminary data.</text>
</comment>
<dbReference type="Proteomes" id="UP001596414">
    <property type="component" value="Unassembled WGS sequence"/>
</dbReference>
<dbReference type="RefSeq" id="WP_267636849.1">
    <property type="nucleotide sequence ID" value="NZ_JAODIY010000007.1"/>
</dbReference>
<gene>
    <name evidence="1" type="ORF">ACFQJ7_11420</name>
</gene>
<evidence type="ECO:0000313" key="1">
    <source>
        <dbReference type="EMBL" id="MFC7126636.1"/>
    </source>
</evidence>
<organism evidence="1 2">
    <name type="scientific">Halovenus rubra</name>
    <dbReference type="NCBI Taxonomy" id="869890"/>
    <lineage>
        <taxon>Archaea</taxon>
        <taxon>Methanobacteriati</taxon>
        <taxon>Methanobacteriota</taxon>
        <taxon>Stenosarchaea group</taxon>
        <taxon>Halobacteria</taxon>
        <taxon>Halobacteriales</taxon>
        <taxon>Haloarculaceae</taxon>
        <taxon>Halovenus</taxon>
    </lineage>
</organism>
<sequence>MANQIKKSGTEGLALQITKPARAAELIEETSEGDATYQADVRVFSFDHLLLIVDVDKVTPADTADLVAAAARDTKTIYRAMDASIQIAGNGYQVQLPPARDAGFAEGDRAPCHTARGVLIISNDDGTAAGADAARLAGDLVTIRTDQLA</sequence>
<reference evidence="1 2" key="1">
    <citation type="journal article" date="2014" name="Int. J. Syst. Evol. Microbiol.">
        <title>Complete genome sequence of Corynebacterium casei LMG S-19264T (=DSM 44701T), isolated from a smear-ripened cheese.</title>
        <authorList>
            <consortium name="US DOE Joint Genome Institute (JGI-PGF)"/>
            <person name="Walter F."/>
            <person name="Albersmeier A."/>
            <person name="Kalinowski J."/>
            <person name="Ruckert C."/>
        </authorList>
    </citation>
    <scope>NUCLEOTIDE SEQUENCE [LARGE SCALE GENOMIC DNA]</scope>
    <source>
        <strain evidence="1 2">CGMCC 4.7215</strain>
    </source>
</reference>